<dbReference type="SUPFAM" id="SSF53448">
    <property type="entry name" value="Nucleotide-diphospho-sugar transferases"/>
    <property type="match status" value="1"/>
</dbReference>
<comment type="similarity">
    <text evidence="1">Belongs to the glycosyltransferase 2 family.</text>
</comment>
<protein>
    <submittedName>
        <fullName evidence="6">Glycosyltransferase family 2 protein</fullName>
    </submittedName>
</protein>
<evidence type="ECO:0000259" key="5">
    <source>
        <dbReference type="Pfam" id="PF00535"/>
    </source>
</evidence>
<organism evidence="6 7">
    <name type="scientific">Chitinophaga chungangae</name>
    <dbReference type="NCBI Taxonomy" id="2821488"/>
    <lineage>
        <taxon>Bacteria</taxon>
        <taxon>Pseudomonadati</taxon>
        <taxon>Bacteroidota</taxon>
        <taxon>Chitinophagia</taxon>
        <taxon>Chitinophagales</taxon>
        <taxon>Chitinophagaceae</taxon>
        <taxon>Chitinophaga</taxon>
    </lineage>
</organism>
<dbReference type="PANTHER" id="PTHR43179:SF12">
    <property type="entry name" value="GALACTOFURANOSYLTRANSFERASE GLFT2"/>
    <property type="match status" value="1"/>
</dbReference>
<keyword evidence="4" id="KW-0472">Membrane</keyword>
<dbReference type="EMBL" id="JAGHKP010000003">
    <property type="protein sequence ID" value="MBO9154233.1"/>
    <property type="molecule type" value="Genomic_DNA"/>
</dbReference>
<proteinExistence type="inferred from homology"/>
<dbReference type="Gene3D" id="3.90.550.10">
    <property type="entry name" value="Spore Coat Polysaccharide Biosynthesis Protein SpsA, Chain A"/>
    <property type="match status" value="1"/>
</dbReference>
<name>A0ABS3YHR3_9BACT</name>
<keyword evidence="4" id="KW-1133">Transmembrane helix</keyword>
<dbReference type="InterPro" id="IPR029044">
    <property type="entry name" value="Nucleotide-diphossugar_trans"/>
</dbReference>
<feature type="transmembrane region" description="Helical" evidence="4">
    <location>
        <begin position="259"/>
        <end position="280"/>
    </location>
</feature>
<keyword evidence="3" id="KW-0808">Transferase</keyword>
<evidence type="ECO:0000313" key="7">
    <source>
        <dbReference type="Proteomes" id="UP000679126"/>
    </source>
</evidence>
<gene>
    <name evidence="6" type="ORF">J7I43_18550</name>
</gene>
<feature type="domain" description="Glycosyltransferase 2-like" evidence="5">
    <location>
        <begin position="14"/>
        <end position="188"/>
    </location>
</feature>
<evidence type="ECO:0000256" key="1">
    <source>
        <dbReference type="ARBA" id="ARBA00006739"/>
    </source>
</evidence>
<keyword evidence="2" id="KW-0328">Glycosyltransferase</keyword>
<keyword evidence="7" id="KW-1185">Reference proteome</keyword>
<evidence type="ECO:0000313" key="6">
    <source>
        <dbReference type="EMBL" id="MBO9154233.1"/>
    </source>
</evidence>
<evidence type="ECO:0000256" key="4">
    <source>
        <dbReference type="SAM" id="Phobius"/>
    </source>
</evidence>
<accession>A0ABS3YHR3</accession>
<dbReference type="InterPro" id="IPR001173">
    <property type="entry name" value="Glyco_trans_2-like"/>
</dbReference>
<dbReference type="Pfam" id="PF00535">
    <property type="entry name" value="Glycos_transf_2"/>
    <property type="match status" value="1"/>
</dbReference>
<keyword evidence="4" id="KW-0812">Transmembrane</keyword>
<sequence>MNNTVDKQAAPLVSIIALNYNQTTVTCEFLETTKQLTYRNFETIVVDNGSSIDPSAQIAAGNYPNLNLILSPVNLGFTGGNNLGMQHASGDFVFIVNNDTEMTPDLIERLLAPFAEDPSIGVVCPKIRFYHHPNVIQYAGFHPMNLLTGRTWAVGSKEEDNGQHNTSGPTHCAHGAAMMVKREVIDKVGRFADKFFIYYEESDWSARILRAGYKIYYTAQGLIYHKESITMGKESPLKVYFHTRNRILYMRRNTNKQQLAVFLLFFSFLTFPKAVASYTLKGQFKHLKSFLKGTFWNFTNSSYSPV</sequence>
<evidence type="ECO:0000256" key="3">
    <source>
        <dbReference type="ARBA" id="ARBA00022679"/>
    </source>
</evidence>
<comment type="caution">
    <text evidence="6">The sequence shown here is derived from an EMBL/GenBank/DDBJ whole genome shotgun (WGS) entry which is preliminary data.</text>
</comment>
<evidence type="ECO:0000256" key="2">
    <source>
        <dbReference type="ARBA" id="ARBA00022676"/>
    </source>
</evidence>
<reference evidence="7" key="1">
    <citation type="submission" date="2021-03" db="EMBL/GenBank/DDBJ databases">
        <title>Assistant Professor.</title>
        <authorList>
            <person name="Huq M.A."/>
        </authorList>
    </citation>
    <scope>NUCLEOTIDE SEQUENCE [LARGE SCALE GENOMIC DNA]</scope>
    <source>
        <strain evidence="7">MAH-28</strain>
    </source>
</reference>
<dbReference type="CDD" id="cd04186">
    <property type="entry name" value="GT_2_like_c"/>
    <property type="match status" value="1"/>
</dbReference>
<dbReference type="Proteomes" id="UP000679126">
    <property type="component" value="Unassembled WGS sequence"/>
</dbReference>
<dbReference type="RefSeq" id="WP_209147352.1">
    <property type="nucleotide sequence ID" value="NZ_JAGHKP010000003.1"/>
</dbReference>
<dbReference type="PANTHER" id="PTHR43179">
    <property type="entry name" value="RHAMNOSYLTRANSFERASE WBBL"/>
    <property type="match status" value="1"/>
</dbReference>